<dbReference type="RefSeq" id="WP_015922019.1">
    <property type="nucleotide sequence ID" value="NC_011959.1"/>
</dbReference>
<proteinExistence type="predicted"/>
<organism evidence="2 3">
    <name type="scientific">Thermomicrobium roseum (strain ATCC 27502 / DSM 5159 / P-2)</name>
    <dbReference type="NCBI Taxonomy" id="309801"/>
    <lineage>
        <taxon>Bacteria</taxon>
        <taxon>Pseudomonadati</taxon>
        <taxon>Thermomicrobiota</taxon>
        <taxon>Thermomicrobia</taxon>
        <taxon>Thermomicrobiales</taxon>
        <taxon>Thermomicrobiaceae</taxon>
        <taxon>Thermomicrobium</taxon>
    </lineage>
</organism>
<dbReference type="AlphaFoldDB" id="B9L0J5"/>
<evidence type="ECO:0000313" key="3">
    <source>
        <dbReference type="Proteomes" id="UP000000447"/>
    </source>
</evidence>
<dbReference type="SUPFAM" id="SSF53098">
    <property type="entry name" value="Ribonuclease H-like"/>
    <property type="match status" value="1"/>
</dbReference>
<dbReference type="Proteomes" id="UP000000447">
    <property type="component" value="Chromosome"/>
</dbReference>
<dbReference type="EMBL" id="CP001275">
    <property type="protein sequence ID" value="ACM04856.1"/>
    <property type="molecule type" value="Genomic_DNA"/>
</dbReference>
<name>B9L0J5_THERP</name>
<dbReference type="HOGENOM" id="CLU_095977_0_3_0"/>
<sequence length="142" mass="16031">METGQPQEDRPTIVVIFDGGSQGNPGPAYGSYRLEIPDRPPVVQRIDFGEELTNNQAEYRTLLAALHVLLAELEQNGASPASFAVSIMTDSELVAHQLSGKYKVRHPNLQPLYREAMSLLDRFAEWSITWRPREVIYSYFGH</sequence>
<dbReference type="PROSITE" id="PS50879">
    <property type="entry name" value="RNASE_H_1"/>
    <property type="match status" value="1"/>
</dbReference>
<dbReference type="PANTHER" id="PTHR46387">
    <property type="entry name" value="POLYNUCLEOTIDYL TRANSFERASE, RIBONUCLEASE H-LIKE SUPERFAMILY PROTEIN"/>
    <property type="match status" value="1"/>
</dbReference>
<evidence type="ECO:0000259" key="1">
    <source>
        <dbReference type="PROSITE" id="PS50879"/>
    </source>
</evidence>
<reference evidence="2 3" key="1">
    <citation type="journal article" date="2009" name="PLoS ONE">
        <title>Complete genome sequence of the aerobic CO-oxidizing thermophile Thermomicrobium roseum.</title>
        <authorList>
            <person name="Wu D."/>
            <person name="Raymond J."/>
            <person name="Wu M."/>
            <person name="Chatterji S."/>
            <person name="Ren Q."/>
            <person name="Graham J.E."/>
            <person name="Bryant D.A."/>
            <person name="Robb F."/>
            <person name="Colman A."/>
            <person name="Tallon L.J."/>
            <person name="Badger J.H."/>
            <person name="Madupu R."/>
            <person name="Ward N.L."/>
            <person name="Eisen J.A."/>
        </authorList>
    </citation>
    <scope>NUCLEOTIDE SEQUENCE [LARGE SCALE GENOMIC DNA]</scope>
    <source>
        <strain evidence="3">ATCC 27502 / DSM 5159 / P-2</strain>
    </source>
</reference>
<dbReference type="InterPro" id="IPR012337">
    <property type="entry name" value="RNaseH-like_sf"/>
</dbReference>
<protein>
    <submittedName>
        <fullName evidence="2">Ribonuclease HI</fullName>
    </submittedName>
</protein>
<dbReference type="GO" id="GO:0003676">
    <property type="term" value="F:nucleic acid binding"/>
    <property type="evidence" value="ECO:0007669"/>
    <property type="project" value="InterPro"/>
</dbReference>
<dbReference type="InterPro" id="IPR002156">
    <property type="entry name" value="RNaseH_domain"/>
</dbReference>
<feature type="domain" description="RNase H type-1" evidence="1">
    <location>
        <begin position="9"/>
        <end position="142"/>
    </location>
</feature>
<dbReference type="STRING" id="309801.trd_1065"/>
<dbReference type="GO" id="GO:0004523">
    <property type="term" value="F:RNA-DNA hybrid ribonuclease activity"/>
    <property type="evidence" value="ECO:0007669"/>
    <property type="project" value="InterPro"/>
</dbReference>
<dbReference type="CDD" id="cd09279">
    <property type="entry name" value="RNase_HI_like"/>
    <property type="match status" value="1"/>
</dbReference>
<gene>
    <name evidence="2" type="ordered locus">trd_1065</name>
</gene>
<dbReference type="KEGG" id="tro:trd_1065"/>
<accession>B9L0J5</accession>
<dbReference type="PANTHER" id="PTHR46387:SF2">
    <property type="entry name" value="RIBONUCLEASE HI"/>
    <property type="match status" value="1"/>
</dbReference>
<dbReference type="InterPro" id="IPR036397">
    <property type="entry name" value="RNaseH_sf"/>
</dbReference>
<dbReference type="Gene3D" id="3.30.420.10">
    <property type="entry name" value="Ribonuclease H-like superfamily/Ribonuclease H"/>
    <property type="match status" value="1"/>
</dbReference>
<keyword evidence="3" id="KW-1185">Reference proteome</keyword>
<dbReference type="Pfam" id="PF13456">
    <property type="entry name" value="RVT_3"/>
    <property type="match status" value="1"/>
</dbReference>
<evidence type="ECO:0000313" key="2">
    <source>
        <dbReference type="EMBL" id="ACM04856.1"/>
    </source>
</evidence>
<dbReference type="eggNOG" id="COG0328">
    <property type="taxonomic scope" value="Bacteria"/>
</dbReference>
<dbReference type="OrthoDB" id="7845843at2"/>